<evidence type="ECO:0000313" key="3">
    <source>
        <dbReference type="Proteomes" id="UP000283383"/>
    </source>
</evidence>
<reference evidence="2 3" key="1">
    <citation type="journal article" date="2018" name="BMC Genomics">
        <title>Comparative genome analyses reveal sequence features reflecting distinct modes of host-adaptation between dicot and monocot powdery mildew.</title>
        <authorList>
            <person name="Wu Y."/>
            <person name="Ma X."/>
            <person name="Pan Z."/>
            <person name="Kale S.D."/>
            <person name="Song Y."/>
            <person name="King H."/>
            <person name="Zhang Q."/>
            <person name="Presley C."/>
            <person name="Deng X."/>
            <person name="Wei C.I."/>
            <person name="Xiao S."/>
        </authorList>
    </citation>
    <scope>NUCLEOTIDE SEQUENCE [LARGE SCALE GENOMIC DNA]</scope>
    <source>
        <strain evidence="2">UMSG3</strain>
    </source>
</reference>
<name>A0A420IGL9_9PEZI</name>
<comment type="caution">
    <text evidence="2">The sequence shown here is derived from an EMBL/GenBank/DDBJ whole genome shotgun (WGS) entry which is preliminary data.</text>
</comment>
<accession>A0A420IGL9</accession>
<proteinExistence type="predicted"/>
<keyword evidence="3" id="KW-1185">Reference proteome</keyword>
<keyword evidence="1" id="KW-0732">Signal</keyword>
<dbReference type="AlphaFoldDB" id="A0A420IGL9"/>
<organism evidence="2 3">
    <name type="scientific">Golovinomyces cichoracearum</name>
    <dbReference type="NCBI Taxonomy" id="62708"/>
    <lineage>
        <taxon>Eukaryota</taxon>
        <taxon>Fungi</taxon>
        <taxon>Dikarya</taxon>
        <taxon>Ascomycota</taxon>
        <taxon>Pezizomycotina</taxon>
        <taxon>Leotiomycetes</taxon>
        <taxon>Erysiphales</taxon>
        <taxon>Erysiphaceae</taxon>
        <taxon>Golovinomyces</taxon>
    </lineage>
</organism>
<protein>
    <submittedName>
        <fullName evidence="2">Putative secreted effector protein</fullName>
    </submittedName>
</protein>
<evidence type="ECO:0000256" key="1">
    <source>
        <dbReference type="SAM" id="SignalP"/>
    </source>
</evidence>
<sequence>MRSFTVALFSTLLLSPISVLSTYHEADSDLSTHHENNAHLDHSKSSMRSKDLTVSIKILYDGEDAVKTCRVKKFDDEEDEDDNEEEEEKNKKKKEKKLCHKVRRCKKKSKLCIGGINPNDGFKCKKRFIKMKKILSSAEAACKHLRSDSDGKIPKLYTASDFKAAPGPYLEGRIYNKYLNFGFKQQYRLVMTKTCAVVGAVVRNKDTSYTQCKFGPK</sequence>
<dbReference type="EMBL" id="MCBQ01009320">
    <property type="protein sequence ID" value="RKF73642.1"/>
    <property type="molecule type" value="Genomic_DNA"/>
</dbReference>
<dbReference type="Proteomes" id="UP000283383">
    <property type="component" value="Unassembled WGS sequence"/>
</dbReference>
<gene>
    <name evidence="2" type="ORF">GcM3_093024</name>
</gene>
<feature type="signal peptide" evidence="1">
    <location>
        <begin position="1"/>
        <end position="21"/>
    </location>
</feature>
<feature type="chain" id="PRO_5019145440" evidence="1">
    <location>
        <begin position="22"/>
        <end position="217"/>
    </location>
</feature>
<dbReference type="Gene3D" id="3.10.450.30">
    <property type="entry name" value="Microbial ribonucleases"/>
    <property type="match status" value="1"/>
</dbReference>
<evidence type="ECO:0000313" key="2">
    <source>
        <dbReference type="EMBL" id="RKF73642.1"/>
    </source>
</evidence>